<evidence type="ECO:0000313" key="4">
    <source>
        <dbReference type="EMBL" id="MBE4907008.1"/>
    </source>
</evidence>
<dbReference type="EMBL" id="JADCLJ010000007">
    <property type="protein sequence ID" value="MBE4907008.1"/>
    <property type="molecule type" value="Genomic_DNA"/>
</dbReference>
<dbReference type="PROSITE" id="PS50112">
    <property type="entry name" value="PAS"/>
    <property type="match status" value="1"/>
</dbReference>
<organism evidence="4 5">
    <name type="scientific">Litchfieldia luteola</name>
    <dbReference type="NCBI Taxonomy" id="682179"/>
    <lineage>
        <taxon>Bacteria</taxon>
        <taxon>Bacillati</taxon>
        <taxon>Bacillota</taxon>
        <taxon>Bacilli</taxon>
        <taxon>Bacillales</taxon>
        <taxon>Bacillaceae</taxon>
        <taxon>Litchfieldia</taxon>
    </lineage>
</organism>
<accession>A0ABR9QET3</accession>
<dbReference type="InterPro" id="IPR052163">
    <property type="entry name" value="DGC-Regulatory_Protein"/>
</dbReference>
<feature type="domain" description="PAS" evidence="1">
    <location>
        <begin position="7"/>
        <end position="53"/>
    </location>
</feature>
<proteinExistence type="predicted"/>
<dbReference type="PROSITE" id="PS50113">
    <property type="entry name" value="PAC"/>
    <property type="match status" value="1"/>
</dbReference>
<dbReference type="Pfam" id="PF00990">
    <property type="entry name" value="GGDEF"/>
    <property type="match status" value="1"/>
</dbReference>
<dbReference type="RefSeq" id="WP_193534488.1">
    <property type="nucleotide sequence ID" value="NZ_JADCLJ010000007.1"/>
</dbReference>
<name>A0ABR9QET3_9BACI</name>
<evidence type="ECO:0000259" key="1">
    <source>
        <dbReference type="PROSITE" id="PS50112"/>
    </source>
</evidence>
<dbReference type="InterPro" id="IPR029787">
    <property type="entry name" value="Nucleotide_cyclase"/>
</dbReference>
<dbReference type="PANTHER" id="PTHR46663:SF3">
    <property type="entry name" value="SLL0267 PROTEIN"/>
    <property type="match status" value="1"/>
</dbReference>
<dbReference type="PROSITE" id="PS50887">
    <property type="entry name" value="GGDEF"/>
    <property type="match status" value="1"/>
</dbReference>
<dbReference type="NCBIfam" id="TIGR00254">
    <property type="entry name" value="GGDEF"/>
    <property type="match status" value="1"/>
</dbReference>
<dbReference type="SMART" id="SM00086">
    <property type="entry name" value="PAC"/>
    <property type="match status" value="1"/>
</dbReference>
<dbReference type="SUPFAM" id="SSF55073">
    <property type="entry name" value="Nucleotide cyclase"/>
    <property type="match status" value="1"/>
</dbReference>
<sequence length="314" mass="35479">MLGIDEKNQLLGKVIDATTQGVTITDAEGTILYVNKAFMDITGFSENEVIGQNPRILKSGLHKASFYRHLWTSLITKGYWQGEIWNKNKLGVPYPEWLNITAIRDDSGKIENYVAVFSDITELKKIEKELVEVNETLSKLTNLDGLTGIANRRAFNEKLKYEWKRSRRSKSPLSMVLLDIDYFKRFNDTYGHQQGDECLKQVAMVLEATATRTGDLVARYGGEEFAVILPDTDQSGGRVIAEELRRNIEALKIPNEKSSVAPYVTISVGVSTYYPITRGLTHDKFVELTDTALYEAKRKGRNRVQVADIISECN</sequence>
<gene>
    <name evidence="4" type="ORF">IMZ08_02925</name>
</gene>
<dbReference type="Proteomes" id="UP001516662">
    <property type="component" value="Unassembled WGS sequence"/>
</dbReference>
<dbReference type="SMART" id="SM00091">
    <property type="entry name" value="PAS"/>
    <property type="match status" value="1"/>
</dbReference>
<dbReference type="Pfam" id="PF13426">
    <property type="entry name" value="PAS_9"/>
    <property type="match status" value="1"/>
</dbReference>
<dbReference type="CDD" id="cd00130">
    <property type="entry name" value="PAS"/>
    <property type="match status" value="1"/>
</dbReference>
<dbReference type="CDD" id="cd01949">
    <property type="entry name" value="GGDEF"/>
    <property type="match status" value="1"/>
</dbReference>
<protein>
    <submittedName>
        <fullName evidence="4">Sensor domain-containing diguanylate cyclase</fullName>
    </submittedName>
</protein>
<comment type="caution">
    <text evidence="4">The sequence shown here is derived from an EMBL/GenBank/DDBJ whole genome shotgun (WGS) entry which is preliminary data.</text>
</comment>
<dbReference type="SUPFAM" id="SSF55785">
    <property type="entry name" value="PYP-like sensor domain (PAS domain)"/>
    <property type="match status" value="1"/>
</dbReference>
<feature type="domain" description="GGDEF" evidence="3">
    <location>
        <begin position="171"/>
        <end position="309"/>
    </location>
</feature>
<dbReference type="InterPro" id="IPR001610">
    <property type="entry name" value="PAC"/>
</dbReference>
<dbReference type="InterPro" id="IPR000700">
    <property type="entry name" value="PAS-assoc_C"/>
</dbReference>
<dbReference type="InterPro" id="IPR000014">
    <property type="entry name" value="PAS"/>
</dbReference>
<feature type="domain" description="PAC" evidence="2">
    <location>
        <begin position="80"/>
        <end position="132"/>
    </location>
</feature>
<evidence type="ECO:0000313" key="5">
    <source>
        <dbReference type="Proteomes" id="UP001516662"/>
    </source>
</evidence>
<dbReference type="InterPro" id="IPR043128">
    <property type="entry name" value="Rev_trsase/Diguanyl_cyclase"/>
</dbReference>
<dbReference type="Gene3D" id="3.30.70.270">
    <property type="match status" value="1"/>
</dbReference>
<dbReference type="NCBIfam" id="TIGR00229">
    <property type="entry name" value="sensory_box"/>
    <property type="match status" value="1"/>
</dbReference>
<evidence type="ECO:0000259" key="2">
    <source>
        <dbReference type="PROSITE" id="PS50113"/>
    </source>
</evidence>
<dbReference type="InterPro" id="IPR035965">
    <property type="entry name" value="PAS-like_dom_sf"/>
</dbReference>
<dbReference type="PANTHER" id="PTHR46663">
    <property type="entry name" value="DIGUANYLATE CYCLASE DGCT-RELATED"/>
    <property type="match status" value="1"/>
</dbReference>
<dbReference type="InterPro" id="IPR000160">
    <property type="entry name" value="GGDEF_dom"/>
</dbReference>
<keyword evidence="5" id="KW-1185">Reference proteome</keyword>
<evidence type="ECO:0000259" key="3">
    <source>
        <dbReference type="PROSITE" id="PS50887"/>
    </source>
</evidence>
<dbReference type="Gene3D" id="3.30.450.20">
    <property type="entry name" value="PAS domain"/>
    <property type="match status" value="1"/>
</dbReference>
<reference evidence="4 5" key="1">
    <citation type="submission" date="2020-10" db="EMBL/GenBank/DDBJ databases">
        <title>Bacillus sp. HD4P25, an endophyte from a halophyte.</title>
        <authorList>
            <person name="Sun J.-Q."/>
        </authorList>
    </citation>
    <scope>NUCLEOTIDE SEQUENCE [LARGE SCALE GENOMIC DNA]</scope>
    <source>
        <strain evidence="4 5">YIM 93174</strain>
    </source>
</reference>
<dbReference type="SMART" id="SM00267">
    <property type="entry name" value="GGDEF"/>
    <property type="match status" value="1"/>
</dbReference>